<dbReference type="Pfam" id="PF20395">
    <property type="entry name" value="CTD3"/>
    <property type="match status" value="1"/>
</dbReference>
<protein>
    <recommendedName>
        <fullName evidence="1">ABC-three component systems C-terminal domain-containing protein</fullName>
    </recommendedName>
</protein>
<accession>A0ABS5GSA8</accession>
<proteinExistence type="predicted"/>
<organism evidence="2 3">
    <name type="scientific">Aeromonas popoffii</name>
    <dbReference type="NCBI Taxonomy" id="70856"/>
    <lineage>
        <taxon>Bacteria</taxon>
        <taxon>Pseudomonadati</taxon>
        <taxon>Pseudomonadota</taxon>
        <taxon>Gammaproteobacteria</taxon>
        <taxon>Aeromonadales</taxon>
        <taxon>Aeromonadaceae</taxon>
        <taxon>Aeromonas</taxon>
    </lineage>
</organism>
<feature type="domain" description="ABC-three component systems C-terminal" evidence="1">
    <location>
        <begin position="580"/>
        <end position="742"/>
    </location>
</feature>
<evidence type="ECO:0000313" key="3">
    <source>
        <dbReference type="Proteomes" id="UP000675653"/>
    </source>
</evidence>
<name>A0ABS5GSA8_9GAMM</name>
<gene>
    <name evidence="2" type="ORF">KAT72_13610</name>
</gene>
<dbReference type="EMBL" id="JAGRZL010000039">
    <property type="protein sequence ID" value="MBR7630024.1"/>
    <property type="molecule type" value="Genomic_DNA"/>
</dbReference>
<dbReference type="RefSeq" id="WP_212513908.1">
    <property type="nucleotide sequence ID" value="NZ_CAWQDX010000062.1"/>
</dbReference>
<comment type="caution">
    <text evidence="2">The sequence shown here is derived from an EMBL/GenBank/DDBJ whole genome shotgun (WGS) entry which is preliminary data.</text>
</comment>
<sequence>MTTNDVQFCSDEENRQLREENPNTPDLFAFDCGQLPFERMGDAHFELLLADLYTARAKDGSEGWYDEARRLNDGPDQGRDVILLNDSAPVGVIQCKRYNGIVYLSQVIQEICKFFLYATIKPGIASPLGEPFRYYVAVSDRAEGKLFEFMTGSGRQRFEDLRAEFEKKAKAARGASVTLKNHPKLKTLTPAQLFDLVWARLDNLHTGLHKKDDLSRMVGAYPHIKSTYFKLESHSEKLFGEIKALLQSSNLMIRDDEQELISAIRTEYIKLKLGRKQRFNMALVQGAELLPFMRSMLQPKTGTLFNNFGSLPVMVMGGAEAAAPGDWAELNQLIDSSGSQVVVFVGCGDVTGTQLAAWKDSDDMVWIAPNWDPAPLQRYRAGWCWVKDPSQGIFNCYVLVENETGEARYGHGEVSLRLAFEDIVIWPTLGNDFTNPISNARSQLRRIMASQKEDSSKRPNLVLASISVTRLDKVLTSVSDHYGQRIHSTIATAIANSNRVGACPTELYSATGIFPASDVELATRRTPATVNPSGRVMRRSTSGAITFTLDWTAELTMAAVKAHRLVAGAVADDIQPVSLEFHELFDRYPPFPGYLPAVKTELDLLNNLVQSNGLPDDSGFTYRTLFGVRAGEDFSLEALSKSGENVMRTVQSLSYLNVPPASQWGCSPDQQGHIRHDDPVHGEVNLMAWSNKNYPVRQIEGDLFDWARQTGMHPSLIVFAQGRGNITDKKLSDGRYDYTSPPAPKGSITEPAIARSVYMFNLGDIESVYDDPRAPSPAQFMKDIFVRKGKLDAQ</sequence>
<dbReference type="Proteomes" id="UP000675653">
    <property type="component" value="Unassembled WGS sequence"/>
</dbReference>
<reference evidence="2 3" key="1">
    <citation type="submission" date="2021-04" db="EMBL/GenBank/DDBJ databases">
        <title>Draft Genome of Aeromonas popoffii ID682, isolated from a natural water source in Idaho.</title>
        <authorList>
            <person name="Testerman T."/>
            <person name="Graf J."/>
        </authorList>
    </citation>
    <scope>NUCLEOTIDE SEQUENCE [LARGE SCALE GENOMIC DNA]</scope>
    <source>
        <strain evidence="2 3">ID682</strain>
    </source>
</reference>
<evidence type="ECO:0000259" key="1">
    <source>
        <dbReference type="Pfam" id="PF20395"/>
    </source>
</evidence>
<dbReference type="InterPro" id="IPR046870">
    <property type="entry name" value="ABC-3C_CTD3"/>
</dbReference>
<evidence type="ECO:0000313" key="2">
    <source>
        <dbReference type="EMBL" id="MBR7630024.1"/>
    </source>
</evidence>
<keyword evidence="3" id="KW-1185">Reference proteome</keyword>